<dbReference type="GO" id="GO:0009451">
    <property type="term" value="P:RNA modification"/>
    <property type="evidence" value="ECO:0007669"/>
    <property type="project" value="InterPro"/>
</dbReference>
<evidence type="ECO:0000256" key="3">
    <source>
        <dbReference type="PROSITE-ProRule" id="PRU00708"/>
    </source>
</evidence>
<evidence type="ECO:0000313" key="5">
    <source>
        <dbReference type="Proteomes" id="UP000032180"/>
    </source>
</evidence>
<organism evidence="4 5">
    <name type="scientific">Leersia perrieri</name>
    <dbReference type="NCBI Taxonomy" id="77586"/>
    <lineage>
        <taxon>Eukaryota</taxon>
        <taxon>Viridiplantae</taxon>
        <taxon>Streptophyta</taxon>
        <taxon>Embryophyta</taxon>
        <taxon>Tracheophyta</taxon>
        <taxon>Spermatophyta</taxon>
        <taxon>Magnoliopsida</taxon>
        <taxon>Liliopsida</taxon>
        <taxon>Poales</taxon>
        <taxon>Poaceae</taxon>
        <taxon>BOP clade</taxon>
        <taxon>Oryzoideae</taxon>
        <taxon>Oryzeae</taxon>
        <taxon>Oryzinae</taxon>
        <taxon>Leersia</taxon>
    </lineage>
</organism>
<dbReference type="AlphaFoldDB" id="A0A0D9XH52"/>
<dbReference type="GO" id="GO:0003723">
    <property type="term" value="F:RNA binding"/>
    <property type="evidence" value="ECO:0007669"/>
    <property type="project" value="InterPro"/>
</dbReference>
<dbReference type="InterPro" id="IPR002885">
    <property type="entry name" value="PPR_rpt"/>
</dbReference>
<reference evidence="4" key="3">
    <citation type="submission" date="2015-04" db="UniProtKB">
        <authorList>
            <consortium name="EnsemblPlants"/>
        </authorList>
    </citation>
    <scope>IDENTIFICATION</scope>
</reference>
<dbReference type="InterPro" id="IPR046960">
    <property type="entry name" value="PPR_At4g14850-like_plant"/>
</dbReference>
<reference evidence="4 5" key="1">
    <citation type="submission" date="2012-08" db="EMBL/GenBank/DDBJ databases">
        <title>Oryza genome evolution.</title>
        <authorList>
            <person name="Wing R.A."/>
        </authorList>
    </citation>
    <scope>NUCLEOTIDE SEQUENCE</scope>
</reference>
<dbReference type="Pfam" id="PF20431">
    <property type="entry name" value="E_motif"/>
    <property type="match status" value="1"/>
</dbReference>
<protein>
    <recommendedName>
        <fullName evidence="6">Pentacotripeptide-repeat region of PRORP domain-containing protein</fullName>
    </recommendedName>
</protein>
<dbReference type="InterPro" id="IPR046848">
    <property type="entry name" value="E_motif"/>
</dbReference>
<sequence length="451" mass="49112">MAAAAKALHGRLLRSGALLGGDPSAAAPLAAAASLVSLPYALSVLRAHPTTFSYNTAIRALARGPRPHLALHLYRSMLLLSSSQHSPNKYTYPPLLAACARLIAGPQLAIAATVHASLFRRGLESPDRFIRASLLSLYAAAGDLPAARQVFDQTPLSHRDLPLCNSLLHAYLSRGLCLHVLRLFRRMPSADQVTLLALVSACAHLGALHAGRWAHAYLARARIPITTNLATALLNMYMRCGDVHSAWSVFHTTRHKDVRTWSVMISGLAVNGFATDALNLFAEMKHHGIQPDSVTLTAVLSACTHAGMVDEGKRILQRMPLDYHLQPTIEHYGCTVDLLGRAGQLEEALALIRTIPLKADVALWGALLVACRCHKNVDMGQMVAMEILKLDPRHAGAWVFLSNVYAAAGKWDLVQEVRSSMKEHSIYKPPGSSVVELDGNRQWVNCDDRPY</sequence>
<keyword evidence="5" id="KW-1185">Reference proteome</keyword>
<name>A0A0D9XH52_9ORYZ</name>
<dbReference type="FunFam" id="1.25.40.10:FF:000242">
    <property type="entry name" value="Pentatricopeptide repeat-containing protein"/>
    <property type="match status" value="1"/>
</dbReference>
<accession>A0A0D9XH52</accession>
<dbReference type="Pfam" id="PF01535">
    <property type="entry name" value="PPR"/>
    <property type="match status" value="2"/>
</dbReference>
<dbReference type="EnsemblPlants" id="LPERR09G16460.1">
    <property type="protein sequence ID" value="LPERR09G16460.1"/>
    <property type="gene ID" value="LPERR09G16460"/>
</dbReference>
<dbReference type="Gene3D" id="1.25.40.10">
    <property type="entry name" value="Tetratricopeptide repeat domain"/>
    <property type="match status" value="3"/>
</dbReference>
<evidence type="ECO:0008006" key="6">
    <source>
        <dbReference type="Google" id="ProtNLM"/>
    </source>
</evidence>
<dbReference type="Pfam" id="PF13041">
    <property type="entry name" value="PPR_2"/>
    <property type="match status" value="1"/>
</dbReference>
<dbReference type="PANTHER" id="PTHR47926">
    <property type="entry name" value="PENTATRICOPEPTIDE REPEAT-CONTAINING PROTEIN"/>
    <property type="match status" value="1"/>
</dbReference>
<evidence type="ECO:0000256" key="1">
    <source>
        <dbReference type="ARBA" id="ARBA00022737"/>
    </source>
</evidence>
<dbReference type="NCBIfam" id="TIGR00756">
    <property type="entry name" value="PPR"/>
    <property type="match status" value="2"/>
</dbReference>
<keyword evidence="1" id="KW-0677">Repeat</keyword>
<dbReference type="Gramene" id="LPERR09G16460.1">
    <property type="protein sequence ID" value="LPERR09G16460.1"/>
    <property type="gene ID" value="LPERR09G16460"/>
</dbReference>
<feature type="repeat" description="PPR" evidence="3">
    <location>
        <begin position="257"/>
        <end position="291"/>
    </location>
</feature>
<dbReference type="PANTHER" id="PTHR47926:SF450">
    <property type="entry name" value="DYW DOMAIN-CONTAINING PROTEIN"/>
    <property type="match status" value="1"/>
</dbReference>
<keyword evidence="2" id="KW-0809">Transit peptide</keyword>
<evidence type="ECO:0000313" key="4">
    <source>
        <dbReference type="EnsemblPlants" id="LPERR09G16460.1"/>
    </source>
</evidence>
<dbReference type="eggNOG" id="KOG4197">
    <property type="taxonomic scope" value="Eukaryota"/>
</dbReference>
<evidence type="ECO:0000256" key="2">
    <source>
        <dbReference type="ARBA" id="ARBA00022946"/>
    </source>
</evidence>
<dbReference type="InterPro" id="IPR011990">
    <property type="entry name" value="TPR-like_helical_dom_sf"/>
</dbReference>
<reference evidence="5" key="2">
    <citation type="submission" date="2013-12" db="EMBL/GenBank/DDBJ databases">
        <authorList>
            <person name="Yu Y."/>
            <person name="Lee S."/>
            <person name="de Baynast K."/>
            <person name="Wissotski M."/>
            <person name="Liu L."/>
            <person name="Talag J."/>
            <person name="Goicoechea J."/>
            <person name="Angelova A."/>
            <person name="Jetty R."/>
            <person name="Kudrna D."/>
            <person name="Golser W."/>
            <person name="Rivera L."/>
            <person name="Zhang J."/>
            <person name="Wing R."/>
        </authorList>
    </citation>
    <scope>NUCLEOTIDE SEQUENCE</scope>
</reference>
<dbReference type="PROSITE" id="PS51375">
    <property type="entry name" value="PPR"/>
    <property type="match status" value="1"/>
</dbReference>
<dbReference type="HOGENOM" id="CLU_002706_0_6_1"/>
<dbReference type="Proteomes" id="UP000032180">
    <property type="component" value="Chromosome 9"/>
</dbReference>
<dbReference type="STRING" id="77586.A0A0D9XH52"/>
<proteinExistence type="predicted"/>